<feature type="chain" id="PRO_5034476741" evidence="1">
    <location>
        <begin position="22"/>
        <end position="184"/>
    </location>
</feature>
<feature type="signal peptide" evidence="1">
    <location>
        <begin position="1"/>
        <end position="21"/>
    </location>
</feature>
<dbReference type="Proteomes" id="UP000826661">
    <property type="component" value="Chromosome II"/>
</dbReference>
<proteinExistence type="predicted"/>
<name>A0A8G0L8Z4_9HYPO</name>
<keyword evidence="3" id="KW-1185">Reference proteome</keyword>
<evidence type="ECO:0000313" key="2">
    <source>
        <dbReference type="EMBL" id="QYS96853.1"/>
    </source>
</evidence>
<evidence type="ECO:0000313" key="3">
    <source>
        <dbReference type="Proteomes" id="UP000826661"/>
    </source>
</evidence>
<protein>
    <submittedName>
        <fullName evidence="2">Uncharacterized protein</fullName>
    </submittedName>
</protein>
<evidence type="ECO:0000256" key="1">
    <source>
        <dbReference type="SAM" id="SignalP"/>
    </source>
</evidence>
<reference evidence="2 3" key="1">
    <citation type="journal article" date="2021" name="BMC Genomics">
        <title>Telomere-to-telomere genome assembly of asparaginase-producing Trichoderma simmonsii.</title>
        <authorList>
            <person name="Chung D."/>
            <person name="Kwon Y.M."/>
            <person name="Yang Y."/>
        </authorList>
    </citation>
    <scope>NUCLEOTIDE SEQUENCE [LARGE SCALE GENOMIC DNA]</scope>
    <source>
        <strain evidence="2 3">GH-Sj1</strain>
    </source>
</reference>
<keyword evidence="1" id="KW-0732">Signal</keyword>
<organism evidence="2 3">
    <name type="scientific">Trichoderma simmonsii</name>
    <dbReference type="NCBI Taxonomy" id="1491479"/>
    <lineage>
        <taxon>Eukaryota</taxon>
        <taxon>Fungi</taxon>
        <taxon>Dikarya</taxon>
        <taxon>Ascomycota</taxon>
        <taxon>Pezizomycotina</taxon>
        <taxon>Sordariomycetes</taxon>
        <taxon>Hypocreomycetidae</taxon>
        <taxon>Hypocreales</taxon>
        <taxon>Hypocreaceae</taxon>
        <taxon>Trichoderma</taxon>
    </lineage>
</organism>
<gene>
    <name evidence="2" type="ORF">H0G86_004088</name>
</gene>
<dbReference type="AlphaFoldDB" id="A0A8G0L8Z4"/>
<dbReference type="EMBL" id="CP075865">
    <property type="protein sequence ID" value="QYS96853.1"/>
    <property type="molecule type" value="Genomic_DNA"/>
</dbReference>
<sequence>MQLASISTVLTLAIFISAVHPLAVTTSEKPCPTVTSTTTYCSTCLRVFCMIESMITPQVGCAAAVPTVYTGFPCCGPCPGGCGTIYITQSKEPTTPAPASPTSCVPTVTVTTHPGINESCKFNCSSEFCIADNFVTLPCGCSQAAGVVTQTVTACAASSPCWNCHTGFPFTTTATDCPASTSKN</sequence>
<accession>A0A8G0L8Z4</accession>